<keyword evidence="3 7" id="KW-0812">Transmembrane</keyword>
<dbReference type="Proteomes" id="UP000267630">
    <property type="component" value="Chromosome 3"/>
</dbReference>
<evidence type="ECO:0000256" key="6">
    <source>
        <dbReference type="ARBA" id="ARBA00049738"/>
    </source>
</evidence>
<evidence type="ECO:0000256" key="1">
    <source>
        <dbReference type="ARBA" id="ARBA00004651"/>
    </source>
</evidence>
<gene>
    <name evidence="8" type="ORF">NCTC9997_02183</name>
</gene>
<feature type="transmembrane region" description="Helical" evidence="7">
    <location>
        <begin position="177"/>
        <end position="200"/>
    </location>
</feature>
<keyword evidence="4 7" id="KW-1133">Transmembrane helix</keyword>
<evidence type="ECO:0000313" key="9">
    <source>
        <dbReference type="Proteomes" id="UP000267630"/>
    </source>
</evidence>
<dbReference type="PANTHER" id="PTHR30250:SF11">
    <property type="entry name" value="O-ANTIGEN TRANSPORTER-RELATED"/>
    <property type="match status" value="1"/>
</dbReference>
<accession>A0A7Z9CRG9</accession>
<comment type="subcellular location">
    <subcellularLocation>
        <location evidence="1">Cell membrane</location>
        <topology evidence="1">Multi-pass membrane protein</topology>
    </subcellularLocation>
</comment>
<keyword evidence="2" id="KW-1003">Cell membrane</keyword>
<reference evidence="8 9" key="1">
    <citation type="submission" date="2018-12" db="EMBL/GenBank/DDBJ databases">
        <authorList>
            <consortium name="Pathogen Informatics"/>
        </authorList>
    </citation>
    <scope>NUCLEOTIDE SEQUENCE [LARGE SCALE GENOMIC DNA]</scope>
    <source>
        <strain evidence="8 9">NCTC9997</strain>
    </source>
</reference>
<evidence type="ECO:0000313" key="8">
    <source>
        <dbReference type="EMBL" id="VED48531.1"/>
    </source>
</evidence>
<feature type="transmembrane region" description="Helical" evidence="7">
    <location>
        <begin position="43"/>
        <end position="65"/>
    </location>
</feature>
<dbReference type="Pfam" id="PF13440">
    <property type="entry name" value="Polysacc_synt_3"/>
    <property type="match status" value="1"/>
</dbReference>
<keyword evidence="9" id="KW-1185">Reference proteome</keyword>
<name>A0A7Z9CRG9_RAOTE</name>
<dbReference type="PANTHER" id="PTHR30250">
    <property type="entry name" value="PST FAMILY PREDICTED COLANIC ACID TRANSPORTER"/>
    <property type="match status" value="1"/>
</dbReference>
<protein>
    <recommendedName>
        <fullName evidence="6">Putative O-antigen transporter</fullName>
    </recommendedName>
</protein>
<evidence type="ECO:0000256" key="7">
    <source>
        <dbReference type="SAM" id="Phobius"/>
    </source>
</evidence>
<organism evidence="8 9">
    <name type="scientific">Raoultella terrigena</name>
    <name type="common">Klebsiella terrigena</name>
    <dbReference type="NCBI Taxonomy" id="577"/>
    <lineage>
        <taxon>Bacteria</taxon>
        <taxon>Pseudomonadati</taxon>
        <taxon>Pseudomonadota</taxon>
        <taxon>Gammaproteobacteria</taxon>
        <taxon>Enterobacterales</taxon>
        <taxon>Enterobacteriaceae</taxon>
        <taxon>Klebsiella/Raoultella group</taxon>
        <taxon>Raoultella</taxon>
    </lineage>
</organism>
<dbReference type="InterPro" id="IPR050833">
    <property type="entry name" value="Poly_Biosynth_Transport"/>
</dbReference>
<feature type="transmembrane region" description="Helical" evidence="7">
    <location>
        <begin position="123"/>
        <end position="142"/>
    </location>
</feature>
<evidence type="ECO:0000256" key="2">
    <source>
        <dbReference type="ARBA" id="ARBA00022475"/>
    </source>
</evidence>
<proteinExistence type="predicted"/>
<keyword evidence="5 7" id="KW-0472">Membrane</keyword>
<feature type="transmembrane region" description="Helical" evidence="7">
    <location>
        <begin position="86"/>
        <end position="111"/>
    </location>
</feature>
<sequence length="204" mass="22779">MNEKDVEGEISKSEFFQYYIKQYALQLFGIVTNNMDKYLIGNFIGVTALGLYSSAAAFNTLPLKYYNVLSDYLFSGYINKKNNEKIVILTAVIGGGVGCIISFFMSEYLILIAFGERYLSSHVYLPYIIVNVVISGIAWVLTQKALISGNQILIIIRQLLGLSVFAAIFFMSEKYGLWGAIGALITGSIIRLIISILFFVKIKL</sequence>
<evidence type="ECO:0000256" key="3">
    <source>
        <dbReference type="ARBA" id="ARBA00022692"/>
    </source>
</evidence>
<feature type="transmembrane region" description="Helical" evidence="7">
    <location>
        <begin position="154"/>
        <end position="171"/>
    </location>
</feature>
<dbReference type="AlphaFoldDB" id="A0A7Z9CRG9"/>
<dbReference type="EMBL" id="LR134253">
    <property type="protein sequence ID" value="VED48531.1"/>
    <property type="molecule type" value="Genomic_DNA"/>
</dbReference>
<dbReference type="GO" id="GO:0005886">
    <property type="term" value="C:plasma membrane"/>
    <property type="evidence" value="ECO:0007669"/>
    <property type="project" value="UniProtKB-SubCell"/>
</dbReference>
<evidence type="ECO:0000256" key="5">
    <source>
        <dbReference type="ARBA" id="ARBA00023136"/>
    </source>
</evidence>
<evidence type="ECO:0000256" key="4">
    <source>
        <dbReference type="ARBA" id="ARBA00022989"/>
    </source>
</evidence>